<reference evidence="2" key="2">
    <citation type="submission" date="2010-07" db="EMBL/GenBank/DDBJ databases">
        <authorList>
            <consortium name="The Broad Institute Genome Sequencing Platform"/>
            <consortium name="Broad Institute Genome Sequencing Center for Infectious Disease"/>
            <person name="Ma L.-J."/>
            <person name="Dead R."/>
            <person name="Young S."/>
            <person name="Zeng Q."/>
            <person name="Koehrsen M."/>
            <person name="Alvarado L."/>
            <person name="Berlin A."/>
            <person name="Chapman S.B."/>
            <person name="Chen Z."/>
            <person name="Freedman E."/>
            <person name="Gellesch M."/>
            <person name="Goldberg J."/>
            <person name="Griggs A."/>
            <person name="Gujja S."/>
            <person name="Heilman E.R."/>
            <person name="Heiman D."/>
            <person name="Hepburn T."/>
            <person name="Howarth C."/>
            <person name="Jen D."/>
            <person name="Larson L."/>
            <person name="Mehta T."/>
            <person name="Neiman D."/>
            <person name="Pearson M."/>
            <person name="Roberts A."/>
            <person name="Saif S."/>
            <person name="Shea T."/>
            <person name="Shenoy N."/>
            <person name="Sisk P."/>
            <person name="Stolte C."/>
            <person name="Sykes S."/>
            <person name="Walk T."/>
            <person name="White J."/>
            <person name="Yandava C."/>
            <person name="Haas B."/>
            <person name="Nusbaum C."/>
            <person name="Birren B."/>
        </authorList>
    </citation>
    <scope>NUCLEOTIDE SEQUENCE</scope>
    <source>
        <strain evidence="2">R3-111a-1</strain>
    </source>
</reference>
<organism evidence="2">
    <name type="scientific">Gaeumannomyces tritici (strain R3-111a-1)</name>
    <name type="common">Wheat and barley take-all root rot fungus</name>
    <name type="synonym">Gaeumannomyces graminis var. tritici</name>
    <dbReference type="NCBI Taxonomy" id="644352"/>
    <lineage>
        <taxon>Eukaryota</taxon>
        <taxon>Fungi</taxon>
        <taxon>Dikarya</taxon>
        <taxon>Ascomycota</taxon>
        <taxon>Pezizomycotina</taxon>
        <taxon>Sordariomycetes</taxon>
        <taxon>Sordariomycetidae</taxon>
        <taxon>Magnaporthales</taxon>
        <taxon>Magnaporthaceae</taxon>
        <taxon>Gaeumannomyces</taxon>
    </lineage>
</organism>
<dbReference type="AlphaFoldDB" id="J3PHT2"/>
<gene>
    <name evidence="3" type="primary">20353521</name>
    <name evidence="2" type="ORF">GGTG_13063</name>
</gene>
<dbReference type="Proteomes" id="UP000006039">
    <property type="component" value="Unassembled WGS sequence"/>
</dbReference>
<sequence length="155" mass="16664">MVLVTGLQGPPFPHSAHQPLLCPPLSSPVMSNPPLQSEWTPLAQCHDDIAAVAATMTKNGILSVMEENQGRLGVVIAALRCPLIANIEVEINDSISILGTRLYRSARSCHGLVHFNVCDRLRPPPFPSARTPTLSASSQLGRQRETKIGGARAKE</sequence>
<dbReference type="GeneID" id="20353521"/>
<dbReference type="VEuPathDB" id="FungiDB:GGTG_13063"/>
<dbReference type="HOGENOM" id="CLU_1695565_0_0_1"/>
<proteinExistence type="predicted"/>
<accession>J3PHT2</accession>
<protein>
    <submittedName>
        <fullName evidence="2 3">Uncharacterized protein</fullName>
    </submittedName>
</protein>
<feature type="compositionally biased region" description="Basic and acidic residues" evidence="1">
    <location>
        <begin position="142"/>
        <end position="155"/>
    </location>
</feature>
<reference evidence="2" key="3">
    <citation type="submission" date="2010-09" db="EMBL/GenBank/DDBJ databases">
        <title>Annotation of Gaeumannomyces graminis var. tritici R3-111a-1.</title>
        <authorList>
            <consortium name="The Broad Institute Genome Sequencing Platform"/>
            <person name="Ma L.-J."/>
            <person name="Dead R."/>
            <person name="Young S.K."/>
            <person name="Zeng Q."/>
            <person name="Gargeya S."/>
            <person name="Fitzgerald M."/>
            <person name="Haas B."/>
            <person name="Abouelleil A."/>
            <person name="Alvarado L."/>
            <person name="Arachchi H.M."/>
            <person name="Berlin A."/>
            <person name="Brown A."/>
            <person name="Chapman S.B."/>
            <person name="Chen Z."/>
            <person name="Dunbar C."/>
            <person name="Freedman E."/>
            <person name="Gearin G."/>
            <person name="Gellesch M."/>
            <person name="Goldberg J."/>
            <person name="Griggs A."/>
            <person name="Gujja S."/>
            <person name="Heiman D."/>
            <person name="Howarth C."/>
            <person name="Larson L."/>
            <person name="Lui A."/>
            <person name="MacDonald P.J.P."/>
            <person name="Mehta T."/>
            <person name="Montmayeur A."/>
            <person name="Murphy C."/>
            <person name="Neiman D."/>
            <person name="Pearson M."/>
            <person name="Priest M."/>
            <person name="Roberts A."/>
            <person name="Saif S."/>
            <person name="Shea T."/>
            <person name="Shenoy N."/>
            <person name="Sisk P."/>
            <person name="Stolte C."/>
            <person name="Sykes S."/>
            <person name="Yandava C."/>
            <person name="Wortman J."/>
            <person name="Nusbaum C."/>
            <person name="Birren B."/>
        </authorList>
    </citation>
    <scope>NUCLEOTIDE SEQUENCE</scope>
    <source>
        <strain evidence="2">R3-111a-1</strain>
    </source>
</reference>
<reference evidence="3" key="5">
    <citation type="submission" date="2018-04" db="UniProtKB">
        <authorList>
            <consortium name="EnsemblFungi"/>
        </authorList>
    </citation>
    <scope>IDENTIFICATION</scope>
    <source>
        <strain evidence="3">R3-111a-1</strain>
    </source>
</reference>
<dbReference type="RefSeq" id="XP_009229229.1">
    <property type="nucleotide sequence ID" value="XM_009230965.1"/>
</dbReference>
<feature type="compositionally biased region" description="Polar residues" evidence="1">
    <location>
        <begin position="130"/>
        <end position="141"/>
    </location>
</feature>
<dbReference type="EnsemblFungi" id="EJT69444">
    <property type="protein sequence ID" value="EJT69444"/>
    <property type="gene ID" value="GGTG_13063"/>
</dbReference>
<evidence type="ECO:0000313" key="2">
    <source>
        <dbReference type="EMBL" id="EJT69444.1"/>
    </source>
</evidence>
<dbReference type="EMBL" id="GL385404">
    <property type="protein sequence ID" value="EJT69444.1"/>
    <property type="molecule type" value="Genomic_DNA"/>
</dbReference>
<name>J3PHT2_GAET3</name>
<reference evidence="3" key="4">
    <citation type="journal article" date="2015" name="G3 (Bethesda)">
        <title>Genome sequences of three phytopathogenic species of the Magnaporthaceae family of fungi.</title>
        <authorList>
            <person name="Okagaki L.H."/>
            <person name="Nunes C.C."/>
            <person name="Sailsbery J."/>
            <person name="Clay B."/>
            <person name="Brown D."/>
            <person name="John T."/>
            <person name="Oh Y."/>
            <person name="Young N."/>
            <person name="Fitzgerald M."/>
            <person name="Haas B.J."/>
            <person name="Zeng Q."/>
            <person name="Young S."/>
            <person name="Adiconis X."/>
            <person name="Fan L."/>
            <person name="Levin J.Z."/>
            <person name="Mitchell T.K."/>
            <person name="Okubara P.A."/>
            <person name="Farman M.L."/>
            <person name="Kohn L.M."/>
            <person name="Birren B."/>
            <person name="Ma L.-J."/>
            <person name="Dean R.A."/>
        </authorList>
    </citation>
    <scope>NUCLEOTIDE SEQUENCE</scope>
    <source>
        <strain evidence="3">R3-111a-1</strain>
    </source>
</reference>
<evidence type="ECO:0000313" key="4">
    <source>
        <dbReference type="Proteomes" id="UP000006039"/>
    </source>
</evidence>
<feature type="region of interest" description="Disordered" evidence="1">
    <location>
        <begin position="126"/>
        <end position="155"/>
    </location>
</feature>
<evidence type="ECO:0000256" key="1">
    <source>
        <dbReference type="SAM" id="MobiDB-lite"/>
    </source>
</evidence>
<reference evidence="4" key="1">
    <citation type="submission" date="2010-07" db="EMBL/GenBank/DDBJ databases">
        <title>The genome sequence of Gaeumannomyces graminis var. tritici strain R3-111a-1.</title>
        <authorList>
            <consortium name="The Broad Institute Genome Sequencing Platform"/>
            <person name="Ma L.-J."/>
            <person name="Dead R."/>
            <person name="Young S."/>
            <person name="Zeng Q."/>
            <person name="Koehrsen M."/>
            <person name="Alvarado L."/>
            <person name="Berlin A."/>
            <person name="Chapman S.B."/>
            <person name="Chen Z."/>
            <person name="Freedman E."/>
            <person name="Gellesch M."/>
            <person name="Goldberg J."/>
            <person name="Griggs A."/>
            <person name="Gujja S."/>
            <person name="Heilman E.R."/>
            <person name="Heiman D."/>
            <person name="Hepburn T."/>
            <person name="Howarth C."/>
            <person name="Jen D."/>
            <person name="Larson L."/>
            <person name="Mehta T."/>
            <person name="Neiman D."/>
            <person name="Pearson M."/>
            <person name="Roberts A."/>
            <person name="Saif S."/>
            <person name="Shea T."/>
            <person name="Shenoy N."/>
            <person name="Sisk P."/>
            <person name="Stolte C."/>
            <person name="Sykes S."/>
            <person name="Walk T."/>
            <person name="White J."/>
            <person name="Yandava C."/>
            <person name="Haas B."/>
            <person name="Nusbaum C."/>
            <person name="Birren B."/>
        </authorList>
    </citation>
    <scope>NUCLEOTIDE SEQUENCE [LARGE SCALE GENOMIC DNA]</scope>
    <source>
        <strain evidence="4">R3-111a-1</strain>
    </source>
</reference>
<keyword evidence="4" id="KW-1185">Reference proteome</keyword>
<evidence type="ECO:0000313" key="3">
    <source>
        <dbReference type="EnsemblFungi" id="EJT69444"/>
    </source>
</evidence>